<name>A0A5S9IHZ2_UABAM</name>
<proteinExistence type="predicted"/>
<protein>
    <submittedName>
        <fullName evidence="1">Uncharacterized protein</fullName>
    </submittedName>
</protein>
<dbReference type="RefSeq" id="WP_151966385.1">
    <property type="nucleotide sequence ID" value="NZ_AP019860.1"/>
</dbReference>
<gene>
    <name evidence="1" type="ORF">UABAM_00476</name>
</gene>
<dbReference type="AlphaFoldDB" id="A0A5S9IHZ2"/>
<evidence type="ECO:0000313" key="2">
    <source>
        <dbReference type="Proteomes" id="UP000326354"/>
    </source>
</evidence>
<evidence type="ECO:0000313" key="1">
    <source>
        <dbReference type="EMBL" id="BBM82133.1"/>
    </source>
</evidence>
<dbReference type="Proteomes" id="UP000326354">
    <property type="component" value="Chromosome"/>
</dbReference>
<dbReference type="KEGG" id="uam:UABAM_00476"/>
<sequence>MNDFIQNSINKARQFVVENYNVAYKSSTVRMLLELVDFEILRTDVINAIEKDEHKMPSVAQLEKEHCGGGFYAEIITQHAQRVVKAIAKIKGVWRLEYDPSTKELFALAMEEAWEGVAKSYYGHGIEVFFNRCKIISQLNAGNSITPHNDHPWMRGWVNYFTNDYRQDIRMGNPEDIEEQAMQYLKCIAPTHPLLQTYIAKHPDKAQQDIFRQTINNFHQENLIEKPWHIIVSHLTIDQVKNYPTICRKTTNKPCEIAWVRYFFLVLAQRNLVMRTLGNSNANSLSQLEENAENKELLLLTIGHLLHFGLVEIDLTINVPWYDQQQNFYLTTQGRTLLENLEHH</sequence>
<keyword evidence="2" id="KW-1185">Reference proteome</keyword>
<reference evidence="1 2" key="1">
    <citation type="submission" date="2019-08" db="EMBL/GenBank/DDBJ databases">
        <title>Complete genome sequence of Candidatus Uab amorphum.</title>
        <authorList>
            <person name="Shiratori T."/>
            <person name="Suzuki S."/>
            <person name="Kakizawa Y."/>
            <person name="Ishida K."/>
        </authorList>
    </citation>
    <scope>NUCLEOTIDE SEQUENCE [LARGE SCALE GENOMIC DNA]</scope>
    <source>
        <strain evidence="1 2">SRT547</strain>
    </source>
</reference>
<organism evidence="1 2">
    <name type="scientific">Uabimicrobium amorphum</name>
    <dbReference type="NCBI Taxonomy" id="2596890"/>
    <lineage>
        <taxon>Bacteria</taxon>
        <taxon>Pseudomonadati</taxon>
        <taxon>Planctomycetota</taxon>
        <taxon>Candidatus Uabimicrobiia</taxon>
        <taxon>Candidatus Uabimicrobiales</taxon>
        <taxon>Candidatus Uabimicrobiaceae</taxon>
        <taxon>Candidatus Uabimicrobium</taxon>
    </lineage>
</organism>
<dbReference type="EMBL" id="AP019860">
    <property type="protein sequence ID" value="BBM82133.1"/>
    <property type="molecule type" value="Genomic_DNA"/>
</dbReference>
<accession>A0A5S9IHZ2</accession>